<reference evidence="3" key="1">
    <citation type="journal article" date="2019" name="Int. J. Syst. Evol. Microbiol.">
        <title>The Global Catalogue of Microorganisms (GCM) 10K type strain sequencing project: providing services to taxonomists for standard genome sequencing and annotation.</title>
        <authorList>
            <consortium name="The Broad Institute Genomics Platform"/>
            <consortium name="The Broad Institute Genome Sequencing Center for Infectious Disease"/>
            <person name="Wu L."/>
            <person name="Ma J."/>
        </authorList>
    </citation>
    <scope>NUCLEOTIDE SEQUENCE [LARGE SCALE GENOMIC DNA]</scope>
    <source>
        <strain evidence="3">KCTC 23701</strain>
    </source>
</reference>
<sequence length="126" mass="13753">MTEQDSLLYGVEYPPESGQLHYDFELRLPVIGDNIAAIEAQGVSTNLRLNVAMMARGLVKLGDIPPEEITYELLEKGLVDDDFDVLAEAREKLKKKRMRPKPSLPISGLPSSPSASMASPNPASSN</sequence>
<dbReference type="EMBL" id="BMYO01000005">
    <property type="protein sequence ID" value="GHD63869.1"/>
    <property type="molecule type" value="Genomic_DNA"/>
</dbReference>
<name>A0ABQ3H099_9NEIS</name>
<evidence type="ECO:0008006" key="4">
    <source>
        <dbReference type="Google" id="ProtNLM"/>
    </source>
</evidence>
<accession>A0ABQ3H099</accession>
<feature type="compositionally biased region" description="Low complexity" evidence="1">
    <location>
        <begin position="104"/>
        <end position="126"/>
    </location>
</feature>
<evidence type="ECO:0000313" key="3">
    <source>
        <dbReference type="Proteomes" id="UP000604737"/>
    </source>
</evidence>
<organism evidence="2 3">
    <name type="scientific">Jeongeupia chitinilytica</name>
    <dbReference type="NCBI Taxonomy" id="1041641"/>
    <lineage>
        <taxon>Bacteria</taxon>
        <taxon>Pseudomonadati</taxon>
        <taxon>Pseudomonadota</taxon>
        <taxon>Betaproteobacteria</taxon>
        <taxon>Neisseriales</taxon>
        <taxon>Chitinibacteraceae</taxon>
        <taxon>Jeongeupia</taxon>
    </lineage>
</organism>
<dbReference type="RefSeq" id="WP_189460749.1">
    <property type="nucleotide sequence ID" value="NZ_BMYO01000005.1"/>
</dbReference>
<gene>
    <name evidence="2" type="ORF">GCM10007350_22190</name>
</gene>
<evidence type="ECO:0000256" key="1">
    <source>
        <dbReference type="SAM" id="MobiDB-lite"/>
    </source>
</evidence>
<feature type="region of interest" description="Disordered" evidence="1">
    <location>
        <begin position="93"/>
        <end position="126"/>
    </location>
</feature>
<comment type="caution">
    <text evidence="2">The sequence shown here is derived from an EMBL/GenBank/DDBJ whole genome shotgun (WGS) entry which is preliminary data.</text>
</comment>
<keyword evidence="3" id="KW-1185">Reference proteome</keyword>
<evidence type="ECO:0000313" key="2">
    <source>
        <dbReference type="EMBL" id="GHD63869.1"/>
    </source>
</evidence>
<proteinExistence type="predicted"/>
<protein>
    <recommendedName>
        <fullName evidence="4">Phage tail assembly protein</fullName>
    </recommendedName>
</protein>
<dbReference type="Proteomes" id="UP000604737">
    <property type="component" value="Unassembled WGS sequence"/>
</dbReference>